<evidence type="ECO:0000256" key="7">
    <source>
        <dbReference type="ARBA" id="ARBA00035421"/>
    </source>
</evidence>
<comment type="caution">
    <text evidence="9">The sequence shown here is derived from an EMBL/GenBank/DDBJ whole genome shotgun (WGS) entry which is preliminary data.</text>
</comment>
<dbReference type="PANTHER" id="PTHR37799">
    <property type="entry name" value="37S RIBOSOMAL PROTEIN S25, MITOCHONDRIAL"/>
    <property type="match status" value="1"/>
</dbReference>
<evidence type="ECO:0000313" key="10">
    <source>
        <dbReference type="Proteomes" id="UP000663861"/>
    </source>
</evidence>
<keyword evidence="4" id="KW-0496">Mitochondrion</keyword>
<name>A0A8H3HDF0_9AGAM</name>
<dbReference type="GO" id="GO:0005763">
    <property type="term" value="C:mitochondrial small ribosomal subunit"/>
    <property type="evidence" value="ECO:0007669"/>
    <property type="project" value="InterPro"/>
</dbReference>
<dbReference type="AlphaFoldDB" id="A0A8H3HDF0"/>
<evidence type="ECO:0000256" key="4">
    <source>
        <dbReference type="ARBA" id="ARBA00023128"/>
    </source>
</evidence>
<accession>A0A8H3HDF0</accession>
<feature type="compositionally biased region" description="Basic residues" evidence="8">
    <location>
        <begin position="63"/>
        <end position="82"/>
    </location>
</feature>
<evidence type="ECO:0000256" key="3">
    <source>
        <dbReference type="ARBA" id="ARBA00022980"/>
    </source>
</evidence>
<dbReference type="GO" id="GO:0003735">
    <property type="term" value="F:structural constituent of ribosome"/>
    <property type="evidence" value="ECO:0007669"/>
    <property type="project" value="InterPro"/>
</dbReference>
<feature type="region of interest" description="Disordered" evidence="8">
    <location>
        <begin position="46"/>
        <end position="84"/>
    </location>
</feature>
<dbReference type="InterPro" id="IPR016939">
    <property type="entry name" value="Ribosomal_mS23_fun"/>
</dbReference>
<dbReference type="PANTHER" id="PTHR37799:SF1">
    <property type="entry name" value="SMALL RIBOSOMAL SUBUNIT PROTEIN MS23"/>
    <property type="match status" value="1"/>
</dbReference>
<organism evidence="9 10">
    <name type="scientific">Rhizoctonia solani</name>
    <dbReference type="NCBI Taxonomy" id="456999"/>
    <lineage>
        <taxon>Eukaryota</taxon>
        <taxon>Fungi</taxon>
        <taxon>Dikarya</taxon>
        <taxon>Basidiomycota</taxon>
        <taxon>Agaricomycotina</taxon>
        <taxon>Agaricomycetes</taxon>
        <taxon>Cantharellales</taxon>
        <taxon>Ceratobasidiaceae</taxon>
        <taxon>Rhizoctonia</taxon>
    </lineage>
</organism>
<gene>
    <name evidence="9" type="ORF">RDB_LOCUS125199</name>
</gene>
<keyword evidence="5" id="KW-0687">Ribonucleoprotein</keyword>
<evidence type="ECO:0000256" key="5">
    <source>
        <dbReference type="ARBA" id="ARBA00023274"/>
    </source>
</evidence>
<comment type="similarity">
    <text evidence="2">Belongs to the mitochondrion-specific ribosomal protein mS23 family.</text>
</comment>
<evidence type="ECO:0000256" key="1">
    <source>
        <dbReference type="ARBA" id="ARBA00004173"/>
    </source>
</evidence>
<comment type="subcellular location">
    <subcellularLocation>
        <location evidence="1">Mitochondrion</location>
    </subcellularLocation>
</comment>
<feature type="compositionally biased region" description="Pro residues" evidence="8">
    <location>
        <begin position="46"/>
        <end position="55"/>
    </location>
</feature>
<sequence>MRTTLALNARRIASQVHEATSRLLQSGSLKEPPAWYSAVIDYPPLPLPPRAPPQRPNYDLPKAKHSHQHAHHTPQKHSRTPRPKVDAIEYPEDRIRRQFFMDHPFEAYRPRSLIENAPGVEMYEGVSGVAWNRLRQRGRNPSPEDVVKFTLNLHDNLGVPLSEAYATAVAQYRSLRSEHRVATAVAVLEAEAMGAQFGPTEIERGFELEAAALKSWESGEGGGATTAGAGKQWSAEVSSEFPGSWTHGQEYVARWKEGVTPYARELEEELSNEDA</sequence>
<evidence type="ECO:0000256" key="2">
    <source>
        <dbReference type="ARBA" id="ARBA00009864"/>
    </source>
</evidence>
<dbReference type="Pfam" id="PF13741">
    <property type="entry name" value="MRP-S25"/>
    <property type="match status" value="1"/>
</dbReference>
<evidence type="ECO:0000256" key="8">
    <source>
        <dbReference type="SAM" id="MobiDB-lite"/>
    </source>
</evidence>
<keyword evidence="3" id="KW-0689">Ribosomal protein</keyword>
<evidence type="ECO:0000256" key="6">
    <source>
        <dbReference type="ARBA" id="ARBA00035137"/>
    </source>
</evidence>
<dbReference type="EMBL" id="CAJMWY010003501">
    <property type="protein sequence ID" value="CAE6503018.1"/>
    <property type="molecule type" value="Genomic_DNA"/>
</dbReference>
<protein>
    <recommendedName>
        <fullName evidence="6">Small ribosomal subunit protein mS23</fullName>
    </recommendedName>
    <alternativeName>
        <fullName evidence="7">37S ribosomal protein S25, mitochondrial</fullName>
    </alternativeName>
</protein>
<proteinExistence type="inferred from homology"/>
<evidence type="ECO:0000313" key="9">
    <source>
        <dbReference type="EMBL" id="CAE6503018.1"/>
    </source>
</evidence>
<reference evidence="9" key="1">
    <citation type="submission" date="2021-01" db="EMBL/GenBank/DDBJ databases">
        <authorList>
            <person name="Kaushik A."/>
        </authorList>
    </citation>
    <scope>NUCLEOTIDE SEQUENCE</scope>
    <source>
        <strain evidence="9">AG4-RS23</strain>
    </source>
</reference>
<dbReference type="Proteomes" id="UP000663861">
    <property type="component" value="Unassembled WGS sequence"/>
</dbReference>